<dbReference type="GO" id="GO:0003677">
    <property type="term" value="F:DNA binding"/>
    <property type="evidence" value="ECO:0007669"/>
    <property type="project" value="InterPro"/>
</dbReference>
<proteinExistence type="predicted"/>
<dbReference type="AlphaFoldDB" id="A0A2K9HQM9"/>
<dbReference type="InterPro" id="IPR011006">
    <property type="entry name" value="CheY-like_superfamily"/>
</dbReference>
<dbReference type="RefSeq" id="WP_057737016.1">
    <property type="nucleotide sequence ID" value="NZ_AZDQ01000005.1"/>
</dbReference>
<sequence>MLNLAVCDDNVDDLDKIIKYISIYEIRHNIDFKTYYFSDINDLKEYMRQAELLNIVLLLDVQMNANNGIDEAKLLRKNYGSKIRSVIFISSYPEFVFDSFGANPDGYICKPVVYEKLEKILSTILANFERDEREKKVIMIKDIDNNSTEIIPEDKIIAIQVMNSYDRSISITMENKSIIIHNRLNDLKEKLNKKYFFQIYRSVIINIRRVKAVKSGVVLMEDKDIVLPLSRLRRKKLIDKLDSFILSGMNESE</sequence>
<feature type="domain" description="HTH LytTR-type" evidence="3">
    <location>
        <begin position="140"/>
        <end position="243"/>
    </location>
</feature>
<dbReference type="Pfam" id="PF04397">
    <property type="entry name" value="LytTR"/>
    <property type="match status" value="1"/>
</dbReference>
<dbReference type="KEGG" id="lali:LA20249_06980"/>
<reference evidence="4 5" key="1">
    <citation type="submission" date="2016-12" db="EMBL/GenBank/DDBJ databases">
        <title>The whole genome sequencing and assembly of Lactobacillus alimentarius DSM 20249T strain.</title>
        <authorList>
            <person name="Lee Y.-J."/>
            <person name="Yi H."/>
            <person name="Bahn Y.-S."/>
            <person name="Kim J.F."/>
            <person name="Lee D.-W."/>
        </authorList>
    </citation>
    <scope>NUCLEOTIDE SEQUENCE [LARGE SCALE GENOMIC DNA]</scope>
    <source>
        <strain evidence="4 5">DSM 20249</strain>
    </source>
</reference>
<feature type="domain" description="Response regulatory" evidence="2">
    <location>
        <begin position="3"/>
        <end position="125"/>
    </location>
</feature>
<dbReference type="Gene3D" id="3.40.50.2300">
    <property type="match status" value="1"/>
</dbReference>
<dbReference type="PROSITE" id="PS50930">
    <property type="entry name" value="HTH_LYTTR"/>
    <property type="match status" value="1"/>
</dbReference>
<accession>A0A2K9HQM9</accession>
<dbReference type="Proteomes" id="UP000234653">
    <property type="component" value="Chromosome"/>
</dbReference>
<keyword evidence="5" id="KW-1185">Reference proteome</keyword>
<dbReference type="InterPro" id="IPR046947">
    <property type="entry name" value="LytR-like"/>
</dbReference>
<evidence type="ECO:0000313" key="4">
    <source>
        <dbReference type="EMBL" id="AUI71932.1"/>
    </source>
</evidence>
<dbReference type="OrthoDB" id="3190595at2"/>
<keyword evidence="1" id="KW-0597">Phosphoprotein</keyword>
<dbReference type="STRING" id="1423720.FC67_GL001210"/>
<gene>
    <name evidence="4" type="ORF">LA20249_06980</name>
</gene>
<feature type="modified residue" description="4-aspartylphosphate" evidence="1">
    <location>
        <position position="60"/>
    </location>
</feature>
<evidence type="ECO:0000259" key="2">
    <source>
        <dbReference type="PROSITE" id="PS50110"/>
    </source>
</evidence>
<dbReference type="PANTHER" id="PTHR37299">
    <property type="entry name" value="TRANSCRIPTIONAL REGULATOR-RELATED"/>
    <property type="match status" value="1"/>
</dbReference>
<evidence type="ECO:0000256" key="1">
    <source>
        <dbReference type="PROSITE-ProRule" id="PRU00169"/>
    </source>
</evidence>
<dbReference type="InterPro" id="IPR001789">
    <property type="entry name" value="Sig_transdc_resp-reg_receiver"/>
</dbReference>
<evidence type="ECO:0008006" key="6">
    <source>
        <dbReference type="Google" id="ProtNLM"/>
    </source>
</evidence>
<organism evidence="4 5">
    <name type="scientific">Companilactobacillus alimentarius DSM 20249</name>
    <dbReference type="NCBI Taxonomy" id="1423720"/>
    <lineage>
        <taxon>Bacteria</taxon>
        <taxon>Bacillati</taxon>
        <taxon>Bacillota</taxon>
        <taxon>Bacilli</taxon>
        <taxon>Lactobacillales</taxon>
        <taxon>Lactobacillaceae</taxon>
        <taxon>Companilactobacillus</taxon>
    </lineage>
</organism>
<dbReference type="InterPro" id="IPR007492">
    <property type="entry name" value="LytTR_DNA-bd_dom"/>
</dbReference>
<dbReference type="PROSITE" id="PS50110">
    <property type="entry name" value="RESPONSE_REGULATORY"/>
    <property type="match status" value="1"/>
</dbReference>
<protein>
    <recommendedName>
        <fullName evidence="6">DNA-binding response regulator</fullName>
    </recommendedName>
</protein>
<evidence type="ECO:0000259" key="3">
    <source>
        <dbReference type="PROSITE" id="PS50930"/>
    </source>
</evidence>
<dbReference type="Gene3D" id="2.40.50.1020">
    <property type="entry name" value="LytTr DNA-binding domain"/>
    <property type="match status" value="1"/>
</dbReference>
<dbReference type="SUPFAM" id="SSF52172">
    <property type="entry name" value="CheY-like"/>
    <property type="match status" value="1"/>
</dbReference>
<evidence type="ECO:0000313" key="5">
    <source>
        <dbReference type="Proteomes" id="UP000234653"/>
    </source>
</evidence>
<dbReference type="GO" id="GO:0000156">
    <property type="term" value="F:phosphorelay response regulator activity"/>
    <property type="evidence" value="ECO:0007669"/>
    <property type="project" value="InterPro"/>
</dbReference>
<dbReference type="SMART" id="SM00850">
    <property type="entry name" value="LytTR"/>
    <property type="match status" value="1"/>
</dbReference>
<name>A0A2K9HQM9_9LACO</name>
<dbReference type="EMBL" id="CP018867">
    <property type="protein sequence ID" value="AUI71932.1"/>
    <property type="molecule type" value="Genomic_DNA"/>
</dbReference>
<dbReference type="PANTHER" id="PTHR37299:SF1">
    <property type="entry name" value="STAGE 0 SPORULATION PROTEIN A HOMOLOG"/>
    <property type="match status" value="1"/>
</dbReference>